<accession>A0A016UCN4</accession>
<keyword evidence="2" id="KW-1185">Reference proteome</keyword>
<reference evidence="2" key="1">
    <citation type="journal article" date="2015" name="Nat. Genet.">
        <title>The genome and transcriptome of the zoonotic hookworm Ancylostoma ceylanicum identify infection-specific gene families.</title>
        <authorList>
            <person name="Schwarz E.M."/>
            <person name="Hu Y."/>
            <person name="Antoshechkin I."/>
            <person name="Miller M.M."/>
            <person name="Sternberg P.W."/>
            <person name="Aroian R.V."/>
        </authorList>
    </citation>
    <scope>NUCLEOTIDE SEQUENCE</scope>
    <source>
        <strain evidence="2">HY135</strain>
    </source>
</reference>
<gene>
    <name evidence="1" type="primary">Acey_s0047.g1447</name>
    <name evidence="1" type="ORF">Y032_0047g1447</name>
</gene>
<evidence type="ECO:0000313" key="2">
    <source>
        <dbReference type="Proteomes" id="UP000024635"/>
    </source>
</evidence>
<evidence type="ECO:0000313" key="1">
    <source>
        <dbReference type="EMBL" id="EYC12378.1"/>
    </source>
</evidence>
<proteinExistence type="predicted"/>
<comment type="caution">
    <text evidence="1">The sequence shown here is derived from an EMBL/GenBank/DDBJ whole genome shotgun (WGS) entry which is preliminary data.</text>
</comment>
<organism evidence="1 2">
    <name type="scientific">Ancylostoma ceylanicum</name>
    <dbReference type="NCBI Taxonomy" id="53326"/>
    <lineage>
        <taxon>Eukaryota</taxon>
        <taxon>Metazoa</taxon>
        <taxon>Ecdysozoa</taxon>
        <taxon>Nematoda</taxon>
        <taxon>Chromadorea</taxon>
        <taxon>Rhabditida</taxon>
        <taxon>Rhabditina</taxon>
        <taxon>Rhabditomorpha</taxon>
        <taxon>Strongyloidea</taxon>
        <taxon>Ancylostomatidae</taxon>
        <taxon>Ancylostomatinae</taxon>
        <taxon>Ancylostoma</taxon>
    </lineage>
</organism>
<dbReference type="AlphaFoldDB" id="A0A016UCN4"/>
<name>A0A016UCN4_9BILA</name>
<sequence>MSLRSVCMRLRELKKGKWVEKNKVYNDSWTLTGYAIHLATTMLEVHSLLFSVTYLTCSTLKLLYERNFCGTTQRPKIVLFRSMSSIAEPVKQGQLKIHKNLFGEGVPN</sequence>
<dbReference type="EMBL" id="JARK01001383">
    <property type="protein sequence ID" value="EYC12378.1"/>
    <property type="molecule type" value="Genomic_DNA"/>
</dbReference>
<protein>
    <submittedName>
        <fullName evidence="1">Uncharacterized protein</fullName>
    </submittedName>
</protein>
<dbReference type="Proteomes" id="UP000024635">
    <property type="component" value="Unassembled WGS sequence"/>
</dbReference>